<dbReference type="AlphaFoldDB" id="A0A4Y8CY42"/>
<dbReference type="EMBL" id="PHWZ01000275">
    <property type="protein sequence ID" value="TEY50427.1"/>
    <property type="molecule type" value="Genomic_DNA"/>
</dbReference>
<evidence type="ECO:0000313" key="3">
    <source>
        <dbReference type="EMBL" id="TEY50427.1"/>
    </source>
</evidence>
<sequence>MNEISDSELDSSNNSQIGNGFDHEDFYDSNTFDSDQEEEEDYGAFEDFDGFFDNQDNQDYNQNFASSGSGKTNGKRLRMNASNTKLANNGTPLAVFEKFGQFPEEIQMKIWKHSALDASRTVVVHLQENSFKFGNHPSTPNFMHVCHRARKYGMEHFAAVDAMGVFHDFTDPRQVDMPYFFVSPISDDFILGFGDQTFGSSPAYCPKQFDSEHMLRELRAEEERLQRIAYIERMERGIVQDLERTGGILAPPPIEGPLIWQGYNLVFNPHYVPVAPVSVAVPTPRNPGEPVFPPASVLPHFFADIRSVGINLHIGDGRRIEFNEMSAIDLQKWAQDTVEDIFDKVFKETLDYFPHLEHIFVVVRAYGTSNRNRCASNRGFIGDFEKKQWASVDMLKGGTGRMGHDEMSQFEKQARVWLMHERVDRGMGLNNLEFGLYVQTNILQEI</sequence>
<evidence type="ECO:0000256" key="1">
    <source>
        <dbReference type="SAM" id="MobiDB-lite"/>
    </source>
</evidence>
<reference evidence="3 4" key="1">
    <citation type="submission" date="2017-11" db="EMBL/GenBank/DDBJ databases">
        <title>Comparative genomics of Botrytis spp.</title>
        <authorList>
            <person name="Valero-Jimenez C.A."/>
            <person name="Tapia P."/>
            <person name="Veloso J."/>
            <person name="Silva-Moreno E."/>
            <person name="Staats M."/>
            <person name="Valdes J.H."/>
            <person name="Van Kan J.A.L."/>
        </authorList>
    </citation>
    <scope>NUCLEOTIDE SEQUENCE [LARGE SCALE GENOMIC DNA]</scope>
    <source>
        <strain evidence="3 4">MUCL2830</strain>
    </source>
</reference>
<dbReference type="Pfam" id="PF20150">
    <property type="entry name" value="2EXR"/>
    <property type="match status" value="1"/>
</dbReference>
<organism evidence="3 4">
    <name type="scientific">Botryotinia calthae</name>
    <dbReference type="NCBI Taxonomy" id="38488"/>
    <lineage>
        <taxon>Eukaryota</taxon>
        <taxon>Fungi</taxon>
        <taxon>Dikarya</taxon>
        <taxon>Ascomycota</taxon>
        <taxon>Pezizomycotina</taxon>
        <taxon>Leotiomycetes</taxon>
        <taxon>Helotiales</taxon>
        <taxon>Sclerotiniaceae</taxon>
        <taxon>Botryotinia</taxon>
    </lineage>
</organism>
<comment type="caution">
    <text evidence="3">The sequence shown here is derived from an EMBL/GenBank/DDBJ whole genome shotgun (WGS) entry which is preliminary data.</text>
</comment>
<name>A0A4Y8CY42_9HELO</name>
<dbReference type="OrthoDB" id="3530434at2759"/>
<feature type="region of interest" description="Disordered" evidence="1">
    <location>
        <begin position="1"/>
        <end position="41"/>
    </location>
</feature>
<evidence type="ECO:0000313" key="4">
    <source>
        <dbReference type="Proteomes" id="UP000297299"/>
    </source>
</evidence>
<keyword evidence="4" id="KW-1185">Reference proteome</keyword>
<dbReference type="InterPro" id="IPR045518">
    <property type="entry name" value="2EXR"/>
</dbReference>
<gene>
    <name evidence="3" type="ORF">BOTCAL_0276g00080</name>
</gene>
<evidence type="ECO:0000259" key="2">
    <source>
        <dbReference type="Pfam" id="PF20150"/>
    </source>
</evidence>
<proteinExistence type="predicted"/>
<dbReference type="Proteomes" id="UP000297299">
    <property type="component" value="Unassembled WGS sequence"/>
</dbReference>
<protein>
    <recommendedName>
        <fullName evidence="2">2EXR domain-containing protein</fullName>
    </recommendedName>
</protein>
<accession>A0A4Y8CY42</accession>
<feature type="domain" description="2EXR" evidence="2">
    <location>
        <begin position="96"/>
        <end position="158"/>
    </location>
</feature>